<keyword evidence="1" id="KW-0812">Transmembrane</keyword>
<evidence type="ECO:0000313" key="2">
    <source>
        <dbReference type="EMBL" id="PWG15661.1"/>
    </source>
</evidence>
<keyword evidence="1" id="KW-1133">Transmembrane helix</keyword>
<evidence type="ECO:0000313" key="3">
    <source>
        <dbReference type="Proteomes" id="UP000245293"/>
    </source>
</evidence>
<dbReference type="Proteomes" id="UP000245293">
    <property type="component" value="Unassembled WGS sequence"/>
</dbReference>
<feature type="transmembrane region" description="Helical" evidence="1">
    <location>
        <begin position="31"/>
        <end position="50"/>
    </location>
</feature>
<sequence length="138" mass="15277">MDKDNDPKDRPIAADRLTRELWRQRLRSRGLWAAAATLALFVVIFTLALLDKPRSVRHLLLTAGPTTVLPSDDGATPVLRVELDGQPRMARMGSRLVHPTPGEPVCIAVSERRLSGRMTLRVAPRTRCADTSATEDVE</sequence>
<dbReference type="EMBL" id="QETF01000027">
    <property type="protein sequence ID" value="PWG15661.1"/>
    <property type="molecule type" value="Genomic_DNA"/>
</dbReference>
<organism evidence="2 3">
    <name type="scientific">Salibaculum griseiflavum</name>
    <dbReference type="NCBI Taxonomy" id="1914409"/>
    <lineage>
        <taxon>Bacteria</taxon>
        <taxon>Pseudomonadati</taxon>
        <taxon>Pseudomonadota</taxon>
        <taxon>Alphaproteobacteria</taxon>
        <taxon>Rhodobacterales</taxon>
        <taxon>Roseobacteraceae</taxon>
        <taxon>Salibaculum</taxon>
    </lineage>
</organism>
<dbReference type="RefSeq" id="WP_109389983.1">
    <property type="nucleotide sequence ID" value="NZ_QETF01000027.1"/>
</dbReference>
<accession>A0A2V1NZB9</accession>
<dbReference type="AlphaFoldDB" id="A0A2V1NZB9"/>
<protein>
    <submittedName>
        <fullName evidence="2">Uncharacterized protein</fullName>
    </submittedName>
</protein>
<comment type="caution">
    <text evidence="2">The sequence shown here is derived from an EMBL/GenBank/DDBJ whole genome shotgun (WGS) entry which is preliminary data.</text>
</comment>
<keyword evidence="3" id="KW-1185">Reference proteome</keyword>
<reference evidence="3" key="1">
    <citation type="submission" date="2018-05" db="EMBL/GenBank/DDBJ databases">
        <authorList>
            <person name="Du Z."/>
            <person name="Wang X."/>
        </authorList>
    </citation>
    <scope>NUCLEOTIDE SEQUENCE [LARGE SCALE GENOMIC DNA]</scope>
    <source>
        <strain evidence="3">WDS4C29</strain>
    </source>
</reference>
<evidence type="ECO:0000256" key="1">
    <source>
        <dbReference type="SAM" id="Phobius"/>
    </source>
</evidence>
<gene>
    <name evidence="2" type="ORF">DFK10_15695</name>
</gene>
<keyword evidence="1" id="KW-0472">Membrane</keyword>
<name>A0A2V1NZB9_9RHOB</name>
<proteinExistence type="predicted"/>